<dbReference type="AlphaFoldDB" id="W2TQM9"/>
<organism evidence="1 2">
    <name type="scientific">Necator americanus</name>
    <name type="common">Human hookworm</name>
    <dbReference type="NCBI Taxonomy" id="51031"/>
    <lineage>
        <taxon>Eukaryota</taxon>
        <taxon>Metazoa</taxon>
        <taxon>Ecdysozoa</taxon>
        <taxon>Nematoda</taxon>
        <taxon>Chromadorea</taxon>
        <taxon>Rhabditida</taxon>
        <taxon>Rhabditina</taxon>
        <taxon>Rhabditomorpha</taxon>
        <taxon>Strongyloidea</taxon>
        <taxon>Ancylostomatidae</taxon>
        <taxon>Bunostominae</taxon>
        <taxon>Necator</taxon>
    </lineage>
</organism>
<evidence type="ECO:0000313" key="1">
    <source>
        <dbReference type="EMBL" id="ETN83426.1"/>
    </source>
</evidence>
<keyword evidence="1" id="KW-0687">Ribonucleoprotein</keyword>
<evidence type="ECO:0000313" key="2">
    <source>
        <dbReference type="Proteomes" id="UP000053676"/>
    </source>
</evidence>
<protein>
    <submittedName>
        <fullName evidence="1">50S ribosomal protein L28 domain protein</fullName>
    </submittedName>
</protein>
<keyword evidence="2" id="KW-1185">Reference proteome</keyword>
<keyword evidence="1" id="KW-0689">Ribosomal protein</keyword>
<dbReference type="Proteomes" id="UP000053676">
    <property type="component" value="Unassembled WGS sequence"/>
</dbReference>
<dbReference type="GO" id="GO:0005840">
    <property type="term" value="C:ribosome"/>
    <property type="evidence" value="ECO:0007669"/>
    <property type="project" value="UniProtKB-KW"/>
</dbReference>
<accession>W2TQM9</accession>
<dbReference type="EMBL" id="KI658197">
    <property type="protein sequence ID" value="ETN83426.1"/>
    <property type="molecule type" value="Genomic_DNA"/>
</dbReference>
<dbReference type="KEGG" id="nai:NECAME_07381"/>
<reference evidence="2" key="1">
    <citation type="journal article" date="2014" name="Nat. Genet.">
        <title>Genome of the human hookworm Necator americanus.</title>
        <authorList>
            <person name="Tang Y.T."/>
            <person name="Gao X."/>
            <person name="Rosa B.A."/>
            <person name="Abubucker S."/>
            <person name="Hallsworth-Pepin K."/>
            <person name="Martin J."/>
            <person name="Tyagi R."/>
            <person name="Heizer E."/>
            <person name="Zhang X."/>
            <person name="Bhonagiri-Palsikar V."/>
            <person name="Minx P."/>
            <person name="Warren W.C."/>
            <person name="Wang Q."/>
            <person name="Zhan B."/>
            <person name="Hotez P.J."/>
            <person name="Sternberg P.W."/>
            <person name="Dougall A."/>
            <person name="Gaze S.T."/>
            <person name="Mulvenna J."/>
            <person name="Sotillo J."/>
            <person name="Ranganathan S."/>
            <person name="Rabelo E.M."/>
            <person name="Wilson R.K."/>
            <person name="Felgner P.L."/>
            <person name="Bethony J."/>
            <person name="Hawdon J.M."/>
            <person name="Gasser R.B."/>
            <person name="Loukas A."/>
            <person name="Mitreva M."/>
        </authorList>
    </citation>
    <scope>NUCLEOTIDE SEQUENCE [LARGE SCALE GENOMIC DNA]</scope>
</reference>
<proteinExistence type="predicted"/>
<gene>
    <name evidence="1" type="ORF">NECAME_07381</name>
</gene>
<sequence length="73" mass="8018">MTATTHTRTRPPYPPNPSAALMLTAGSGSPKRLNTVRETSCLHTNTVPSKDLVDTLIENKGGIMSRFQDMRTF</sequence>
<name>W2TQM9_NECAM</name>